<feature type="transmembrane region" description="Helical" evidence="1">
    <location>
        <begin position="116"/>
        <end position="133"/>
    </location>
</feature>
<reference evidence="2 3" key="1">
    <citation type="submission" date="2021-05" db="EMBL/GenBank/DDBJ databases">
        <title>Mycobacterium acidophilum sp. nov., an extremely acid-tolerant member of the genus Mycobacterium.</title>
        <authorList>
            <person name="Xia J."/>
        </authorList>
    </citation>
    <scope>NUCLEOTIDE SEQUENCE [LARGE SCALE GENOMIC DNA]</scope>
    <source>
        <strain evidence="2 3">M1</strain>
    </source>
</reference>
<dbReference type="RefSeq" id="WP_214093223.1">
    <property type="nucleotide sequence ID" value="NZ_JAHCLR010000022.1"/>
</dbReference>
<comment type="caution">
    <text evidence="2">The sequence shown here is derived from an EMBL/GenBank/DDBJ whole genome shotgun (WGS) entry which is preliminary data.</text>
</comment>
<dbReference type="EMBL" id="JAHCLR010000022">
    <property type="protein sequence ID" value="MBS9534352.1"/>
    <property type="molecule type" value="Genomic_DNA"/>
</dbReference>
<gene>
    <name evidence="2" type="ORF">KIH27_12230</name>
</gene>
<feature type="transmembrane region" description="Helical" evidence="1">
    <location>
        <begin position="48"/>
        <end position="67"/>
    </location>
</feature>
<organism evidence="2 3">
    <name type="scientific">Mycolicibacter acidiphilus</name>
    <dbReference type="NCBI Taxonomy" id="2835306"/>
    <lineage>
        <taxon>Bacteria</taxon>
        <taxon>Bacillati</taxon>
        <taxon>Actinomycetota</taxon>
        <taxon>Actinomycetes</taxon>
        <taxon>Mycobacteriales</taxon>
        <taxon>Mycobacteriaceae</taxon>
        <taxon>Mycolicibacter</taxon>
    </lineage>
</organism>
<feature type="transmembrane region" description="Helical" evidence="1">
    <location>
        <begin position="74"/>
        <end position="96"/>
    </location>
</feature>
<name>A0ABS5RJ76_9MYCO</name>
<protein>
    <submittedName>
        <fullName evidence="2">Uncharacterized protein</fullName>
    </submittedName>
</protein>
<proteinExistence type="predicted"/>
<evidence type="ECO:0000313" key="3">
    <source>
        <dbReference type="Proteomes" id="UP001519535"/>
    </source>
</evidence>
<dbReference type="Proteomes" id="UP001519535">
    <property type="component" value="Unassembled WGS sequence"/>
</dbReference>
<accession>A0ABS5RJ76</accession>
<evidence type="ECO:0000313" key="2">
    <source>
        <dbReference type="EMBL" id="MBS9534352.1"/>
    </source>
</evidence>
<evidence type="ECO:0000256" key="1">
    <source>
        <dbReference type="SAM" id="Phobius"/>
    </source>
</evidence>
<keyword evidence="1" id="KW-1133">Transmembrane helix</keyword>
<keyword evidence="1" id="KW-0812">Transmembrane</keyword>
<keyword evidence="1" id="KW-0472">Membrane</keyword>
<sequence length="139" mass="14779">MSTTEQSFETTRRFARVIGPFLAVIAATAAVHAPRLFAQIADFGADPLWGWVAGSFTLIAGLTVVALHPYWRGAAAASVSVLGWLTVVKGFFLVAFPATLTSIPVGAADAVGVFRAVYLVFAAWGLWLAWVGWGPARSR</sequence>
<keyword evidence="3" id="KW-1185">Reference proteome</keyword>